<proteinExistence type="predicted"/>
<gene>
    <name evidence="3" type="ORF">BU23DRAFT_97664</name>
</gene>
<dbReference type="AlphaFoldDB" id="A0A6A5VQ64"/>
<evidence type="ECO:0000256" key="1">
    <source>
        <dbReference type="SAM" id="MobiDB-lite"/>
    </source>
</evidence>
<dbReference type="EMBL" id="ML976657">
    <property type="protein sequence ID" value="KAF1979444.1"/>
    <property type="molecule type" value="Genomic_DNA"/>
</dbReference>
<feature type="region of interest" description="Disordered" evidence="1">
    <location>
        <begin position="1"/>
        <end position="22"/>
    </location>
</feature>
<sequence>MLPTQFSHSRLNRNQAPRGHQTRSSFIVIKNLSRPAPDEHLTTRHSNLTLTTTQFKFQILHKMPPPPPDPPPMVLDAYLTVLIILCMVILMFLVILGILFIFRHSGLSNIRLEEDDINEPSAHGGRRTEARRWLTGEFYRNRECQCGRSGRTGS</sequence>
<feature type="compositionally biased region" description="Polar residues" evidence="1">
    <location>
        <begin position="1"/>
        <end position="15"/>
    </location>
</feature>
<keyword evidence="2" id="KW-0812">Transmembrane</keyword>
<evidence type="ECO:0000313" key="4">
    <source>
        <dbReference type="Proteomes" id="UP000800036"/>
    </source>
</evidence>
<protein>
    <submittedName>
        <fullName evidence="3">Uncharacterized protein</fullName>
    </submittedName>
</protein>
<evidence type="ECO:0000256" key="2">
    <source>
        <dbReference type="SAM" id="Phobius"/>
    </source>
</evidence>
<dbReference type="Proteomes" id="UP000800036">
    <property type="component" value="Unassembled WGS sequence"/>
</dbReference>
<reference evidence="3" key="1">
    <citation type="journal article" date="2020" name="Stud. Mycol.">
        <title>101 Dothideomycetes genomes: a test case for predicting lifestyles and emergence of pathogens.</title>
        <authorList>
            <person name="Haridas S."/>
            <person name="Albert R."/>
            <person name="Binder M."/>
            <person name="Bloem J."/>
            <person name="Labutti K."/>
            <person name="Salamov A."/>
            <person name="Andreopoulos B."/>
            <person name="Baker S."/>
            <person name="Barry K."/>
            <person name="Bills G."/>
            <person name="Bluhm B."/>
            <person name="Cannon C."/>
            <person name="Castanera R."/>
            <person name="Culley D."/>
            <person name="Daum C."/>
            <person name="Ezra D."/>
            <person name="Gonzalez J."/>
            <person name="Henrissat B."/>
            <person name="Kuo A."/>
            <person name="Liang C."/>
            <person name="Lipzen A."/>
            <person name="Lutzoni F."/>
            <person name="Magnuson J."/>
            <person name="Mondo S."/>
            <person name="Nolan M."/>
            <person name="Ohm R."/>
            <person name="Pangilinan J."/>
            <person name="Park H.-J."/>
            <person name="Ramirez L."/>
            <person name="Alfaro M."/>
            <person name="Sun H."/>
            <person name="Tritt A."/>
            <person name="Yoshinaga Y."/>
            <person name="Zwiers L.-H."/>
            <person name="Turgeon B."/>
            <person name="Goodwin S."/>
            <person name="Spatafora J."/>
            <person name="Crous P."/>
            <person name="Grigoriev I."/>
        </authorList>
    </citation>
    <scope>NUCLEOTIDE SEQUENCE</scope>
    <source>
        <strain evidence="3">CBS 107.79</strain>
    </source>
</reference>
<name>A0A6A5VQ64_9PLEO</name>
<keyword evidence="2" id="KW-0472">Membrane</keyword>
<accession>A0A6A5VQ64</accession>
<feature type="transmembrane region" description="Helical" evidence="2">
    <location>
        <begin position="77"/>
        <end position="102"/>
    </location>
</feature>
<evidence type="ECO:0000313" key="3">
    <source>
        <dbReference type="EMBL" id="KAF1979444.1"/>
    </source>
</evidence>
<keyword evidence="2" id="KW-1133">Transmembrane helix</keyword>
<keyword evidence="4" id="KW-1185">Reference proteome</keyword>
<organism evidence="3 4">
    <name type="scientific">Bimuria novae-zelandiae CBS 107.79</name>
    <dbReference type="NCBI Taxonomy" id="1447943"/>
    <lineage>
        <taxon>Eukaryota</taxon>
        <taxon>Fungi</taxon>
        <taxon>Dikarya</taxon>
        <taxon>Ascomycota</taxon>
        <taxon>Pezizomycotina</taxon>
        <taxon>Dothideomycetes</taxon>
        <taxon>Pleosporomycetidae</taxon>
        <taxon>Pleosporales</taxon>
        <taxon>Massarineae</taxon>
        <taxon>Didymosphaeriaceae</taxon>
        <taxon>Bimuria</taxon>
    </lineage>
</organism>